<dbReference type="PROSITE" id="PS50118">
    <property type="entry name" value="HMG_BOX_2"/>
    <property type="match status" value="2"/>
</dbReference>
<keyword evidence="1 2" id="KW-0238">DNA-binding</keyword>
<evidence type="ECO:0000256" key="3">
    <source>
        <dbReference type="SAM" id="MobiDB-lite"/>
    </source>
</evidence>
<feature type="region of interest" description="Disordered" evidence="3">
    <location>
        <begin position="243"/>
        <end position="277"/>
    </location>
</feature>
<dbReference type="InterPro" id="IPR050342">
    <property type="entry name" value="HMGB"/>
</dbReference>
<feature type="DNA-binding region" description="HMG box" evidence="2">
    <location>
        <begin position="164"/>
        <end position="227"/>
    </location>
</feature>
<dbReference type="GO" id="GO:0005634">
    <property type="term" value="C:nucleus"/>
    <property type="evidence" value="ECO:0007669"/>
    <property type="project" value="UniProtKB-UniRule"/>
</dbReference>
<dbReference type="GO" id="GO:0003677">
    <property type="term" value="F:DNA binding"/>
    <property type="evidence" value="ECO:0007669"/>
    <property type="project" value="UniProtKB-UniRule"/>
</dbReference>
<proteinExistence type="predicted"/>
<evidence type="ECO:0000256" key="1">
    <source>
        <dbReference type="ARBA" id="ARBA00023125"/>
    </source>
</evidence>
<reference evidence="5 6" key="1">
    <citation type="submission" date="2023-03" db="EMBL/GenBank/DDBJ databases">
        <title>Genome insight into feeding habits of ladybird beetles.</title>
        <authorList>
            <person name="Li H.-S."/>
            <person name="Huang Y.-H."/>
            <person name="Pang H."/>
        </authorList>
    </citation>
    <scope>NUCLEOTIDE SEQUENCE [LARGE SCALE GENOMIC DNA]</scope>
    <source>
        <strain evidence="5">SYSU_2023b</strain>
        <tissue evidence="5">Whole body</tissue>
    </source>
</reference>
<evidence type="ECO:0000313" key="5">
    <source>
        <dbReference type="EMBL" id="KAK9888183.1"/>
    </source>
</evidence>
<dbReference type="PANTHER" id="PTHR48112:SF38">
    <property type="entry name" value="TRANSCRIPTION FACTOR A, MITOCHONDRIAL-LIKE PROTEIN"/>
    <property type="match status" value="1"/>
</dbReference>
<dbReference type="GO" id="GO:0006357">
    <property type="term" value="P:regulation of transcription by RNA polymerase II"/>
    <property type="evidence" value="ECO:0007669"/>
    <property type="project" value="TreeGrafter"/>
</dbReference>
<dbReference type="SMART" id="SM00398">
    <property type="entry name" value="HMG"/>
    <property type="match status" value="2"/>
</dbReference>
<organism evidence="5 6">
    <name type="scientific">Henosepilachna vigintioctopunctata</name>
    <dbReference type="NCBI Taxonomy" id="420089"/>
    <lineage>
        <taxon>Eukaryota</taxon>
        <taxon>Metazoa</taxon>
        <taxon>Ecdysozoa</taxon>
        <taxon>Arthropoda</taxon>
        <taxon>Hexapoda</taxon>
        <taxon>Insecta</taxon>
        <taxon>Pterygota</taxon>
        <taxon>Neoptera</taxon>
        <taxon>Endopterygota</taxon>
        <taxon>Coleoptera</taxon>
        <taxon>Polyphaga</taxon>
        <taxon>Cucujiformia</taxon>
        <taxon>Coccinelloidea</taxon>
        <taxon>Coccinellidae</taxon>
        <taxon>Epilachninae</taxon>
        <taxon>Epilachnini</taxon>
        <taxon>Henosepilachna</taxon>
    </lineage>
</organism>
<feature type="domain" description="HMG box" evidence="4">
    <location>
        <begin position="164"/>
        <end position="227"/>
    </location>
</feature>
<comment type="caution">
    <text evidence="5">The sequence shown here is derived from an EMBL/GenBank/DDBJ whole genome shotgun (WGS) entry which is preliminary data.</text>
</comment>
<dbReference type="Proteomes" id="UP001431783">
    <property type="component" value="Unassembled WGS sequence"/>
</dbReference>
<feature type="DNA-binding region" description="HMG box" evidence="2">
    <location>
        <begin position="59"/>
        <end position="127"/>
    </location>
</feature>
<feature type="compositionally biased region" description="Basic and acidic residues" evidence="3">
    <location>
        <begin position="258"/>
        <end position="277"/>
    </location>
</feature>
<name>A0AAW1V5T2_9CUCU</name>
<dbReference type="PANTHER" id="PTHR48112">
    <property type="entry name" value="HIGH MOBILITY GROUP PROTEIN DSP1"/>
    <property type="match status" value="1"/>
</dbReference>
<dbReference type="InterPro" id="IPR009071">
    <property type="entry name" value="HMG_box_dom"/>
</dbReference>
<sequence length="277" mass="32762">MRIKMISSSIFSKPLYFGKHFITSNRNTGFLTPKIVTPLLSNPFSLLKSQNTIKLPEKPKKPLTPFFKYLQEYRPITQKEHPQLKLTEIIKKCSQDWKNVHSTVKEKYETEYREELNAYVKKHLEYSVKLTEEQRMYIKELTEEKRRMVEKRKNKKLLKELNKPKKPPSAFLIFLMDQAKIQNRKVNELMKEAGMLWENLDESVKLRYSNQAKLALASYSKQVEDWESKMLLEGNTKVIRVKTLEEKRPASSKNTKNSKSEKTSLNKKNNKDKTLDE</sequence>
<dbReference type="InterPro" id="IPR036910">
    <property type="entry name" value="HMG_box_dom_sf"/>
</dbReference>
<dbReference type="AlphaFoldDB" id="A0AAW1V5T2"/>
<protein>
    <recommendedName>
        <fullName evidence="4">HMG box domain-containing protein</fullName>
    </recommendedName>
</protein>
<keyword evidence="2" id="KW-0539">Nucleus</keyword>
<dbReference type="Pfam" id="PF00505">
    <property type="entry name" value="HMG_box"/>
    <property type="match status" value="2"/>
</dbReference>
<evidence type="ECO:0000313" key="6">
    <source>
        <dbReference type="Proteomes" id="UP001431783"/>
    </source>
</evidence>
<evidence type="ECO:0000259" key="4">
    <source>
        <dbReference type="PROSITE" id="PS50118"/>
    </source>
</evidence>
<dbReference type="Gene3D" id="1.10.30.10">
    <property type="entry name" value="High mobility group box domain"/>
    <property type="match status" value="2"/>
</dbReference>
<feature type="domain" description="HMG box" evidence="4">
    <location>
        <begin position="59"/>
        <end position="127"/>
    </location>
</feature>
<dbReference type="SUPFAM" id="SSF47095">
    <property type="entry name" value="HMG-box"/>
    <property type="match status" value="2"/>
</dbReference>
<accession>A0AAW1V5T2</accession>
<evidence type="ECO:0000256" key="2">
    <source>
        <dbReference type="PROSITE-ProRule" id="PRU00267"/>
    </source>
</evidence>
<gene>
    <name evidence="5" type="ORF">WA026_000452</name>
</gene>
<dbReference type="EMBL" id="JARQZJ010000121">
    <property type="protein sequence ID" value="KAK9888183.1"/>
    <property type="molecule type" value="Genomic_DNA"/>
</dbReference>
<keyword evidence="6" id="KW-1185">Reference proteome</keyword>